<proteinExistence type="predicted"/>
<dbReference type="InterPro" id="IPR040509">
    <property type="entry name" value="CdiI_C"/>
</dbReference>
<comment type="caution">
    <text evidence="2">The sequence shown here is derived from an EMBL/GenBank/DDBJ whole genome shotgun (WGS) entry which is preliminary data.</text>
</comment>
<dbReference type="EMBL" id="JASCTH010000001">
    <property type="protein sequence ID" value="MDI6097072.1"/>
    <property type="molecule type" value="Genomic_DNA"/>
</dbReference>
<gene>
    <name evidence="2" type="ORF">QLQ12_00425</name>
</gene>
<dbReference type="Proteomes" id="UP001241758">
    <property type="component" value="Unassembled WGS sequence"/>
</dbReference>
<organism evidence="2 3">
    <name type="scientific">Actinoplanes sandaracinus</name>
    <dbReference type="NCBI Taxonomy" id="3045177"/>
    <lineage>
        <taxon>Bacteria</taxon>
        <taxon>Bacillati</taxon>
        <taxon>Actinomycetota</taxon>
        <taxon>Actinomycetes</taxon>
        <taxon>Micromonosporales</taxon>
        <taxon>Micromonosporaceae</taxon>
        <taxon>Actinoplanes</taxon>
    </lineage>
</organism>
<protein>
    <recommendedName>
        <fullName evidence="1">CdiI C-terminal domain-containing protein</fullName>
    </recommendedName>
</protein>
<reference evidence="2 3" key="1">
    <citation type="submission" date="2023-05" db="EMBL/GenBank/DDBJ databases">
        <title>Actinoplanes sp. NEAU-A12 genome sequencing.</title>
        <authorList>
            <person name="Wang Z.-S."/>
        </authorList>
    </citation>
    <scope>NUCLEOTIDE SEQUENCE [LARGE SCALE GENOMIC DNA]</scope>
    <source>
        <strain evidence="2 3">NEAU-A12</strain>
    </source>
</reference>
<feature type="domain" description="CdiI C-terminal" evidence="1">
    <location>
        <begin position="48"/>
        <end position="154"/>
    </location>
</feature>
<evidence type="ECO:0000259" key="1">
    <source>
        <dbReference type="Pfam" id="PF18228"/>
    </source>
</evidence>
<dbReference type="InterPro" id="IPR053755">
    <property type="entry name" value="CDI_immunity_sf"/>
</dbReference>
<dbReference type="Gene3D" id="3.30.2450.20">
    <property type="match status" value="1"/>
</dbReference>
<evidence type="ECO:0000313" key="3">
    <source>
        <dbReference type="Proteomes" id="UP001241758"/>
    </source>
</evidence>
<dbReference type="CDD" id="cd20699">
    <property type="entry name" value="CdiI_ECL-like"/>
    <property type="match status" value="1"/>
</dbReference>
<evidence type="ECO:0000313" key="2">
    <source>
        <dbReference type="EMBL" id="MDI6097072.1"/>
    </source>
</evidence>
<accession>A0ABT6WBH1</accession>
<keyword evidence="3" id="KW-1185">Reference proteome</keyword>
<dbReference type="Pfam" id="PF18228">
    <property type="entry name" value="CdiI_N"/>
    <property type="match status" value="1"/>
</dbReference>
<sequence length="170" mass="18548">MQNSTTSRSDGFAIQVVPVGSSAEPHAVAREAIGSITIGPFSESFPISLNFWAVEDYVASWKHALAALEESADSTVCLVASMVDPQDGNFVNCWPVYRSGDIVRVQNSIIFFEDLTETFDPGTPWLSVAAHSVIDEDGNRISEWSTTMSEIRRFRDHGAYFADASGTYSG</sequence>
<dbReference type="RefSeq" id="WP_282756262.1">
    <property type="nucleotide sequence ID" value="NZ_JASCTH010000001.1"/>
</dbReference>
<name>A0ABT6WBH1_9ACTN</name>